<protein>
    <submittedName>
        <fullName evidence="4">Aspartate-semialdehyde dehydrogenase</fullName>
        <ecNumber evidence="4">1.2.1.11</ecNumber>
    </submittedName>
</protein>
<dbReference type="SUPFAM" id="SSF55347">
    <property type="entry name" value="Glyceraldehyde-3-phosphate dehydrogenase-like, C-terminal domain"/>
    <property type="match status" value="1"/>
</dbReference>
<dbReference type="GO" id="GO:0004073">
    <property type="term" value="F:aspartate-semialdehyde dehydrogenase activity"/>
    <property type="evidence" value="ECO:0007669"/>
    <property type="project" value="UniProtKB-EC"/>
</dbReference>
<dbReference type="EC" id="1.2.1.11" evidence="4"/>
<evidence type="ECO:0000256" key="1">
    <source>
        <dbReference type="ARBA" id="ARBA00010584"/>
    </source>
</evidence>
<dbReference type="EMBL" id="AUZY01000486">
    <property type="protein sequence ID" value="EQD78571.1"/>
    <property type="molecule type" value="Genomic_DNA"/>
</dbReference>
<dbReference type="InterPro" id="IPR012280">
    <property type="entry name" value="Semialdhyde_DH_dimer_dom"/>
</dbReference>
<dbReference type="InterPro" id="IPR051823">
    <property type="entry name" value="ASADH-related"/>
</dbReference>
<dbReference type="CDD" id="cd18130">
    <property type="entry name" value="ASADH_C_arch_fung_like"/>
    <property type="match status" value="1"/>
</dbReference>
<reference evidence="4" key="2">
    <citation type="journal article" date="2014" name="ISME J.">
        <title>Microbial stratification in low pH oxic and suboxic macroscopic growths along an acid mine drainage.</title>
        <authorList>
            <person name="Mendez-Garcia C."/>
            <person name="Mesa V."/>
            <person name="Sprenger R.R."/>
            <person name="Richter M."/>
            <person name="Diez M.S."/>
            <person name="Solano J."/>
            <person name="Bargiela R."/>
            <person name="Golyshina O.V."/>
            <person name="Manteca A."/>
            <person name="Ramos J.L."/>
            <person name="Gallego J.R."/>
            <person name="Llorente I."/>
            <person name="Martins Dos Santos V.A."/>
            <person name="Jensen O.N."/>
            <person name="Pelaez A.I."/>
            <person name="Sanchez J."/>
            <person name="Ferrer M."/>
        </authorList>
    </citation>
    <scope>NUCLEOTIDE SEQUENCE</scope>
</reference>
<name>T1BZA9_9ZZZZ</name>
<dbReference type="Gene3D" id="3.40.50.720">
    <property type="entry name" value="NAD(P)-binding Rossmann-like Domain"/>
    <property type="match status" value="1"/>
</dbReference>
<dbReference type="PANTHER" id="PTHR46718:SF1">
    <property type="entry name" value="ASPARTATE-SEMIALDEHYDE DEHYDROGENASE"/>
    <property type="match status" value="1"/>
</dbReference>
<evidence type="ECO:0000259" key="3">
    <source>
        <dbReference type="SMART" id="SM00859"/>
    </source>
</evidence>
<dbReference type="SUPFAM" id="SSF51735">
    <property type="entry name" value="NAD(P)-binding Rossmann-fold domains"/>
    <property type="match status" value="1"/>
</dbReference>
<organism evidence="4">
    <name type="scientific">mine drainage metagenome</name>
    <dbReference type="NCBI Taxonomy" id="410659"/>
    <lineage>
        <taxon>unclassified sequences</taxon>
        <taxon>metagenomes</taxon>
        <taxon>ecological metagenomes</taxon>
    </lineage>
</organism>
<feature type="non-terminal residue" evidence="4">
    <location>
        <position position="329"/>
    </location>
</feature>
<dbReference type="GO" id="GO:0009088">
    <property type="term" value="P:threonine biosynthetic process"/>
    <property type="evidence" value="ECO:0007669"/>
    <property type="project" value="TreeGrafter"/>
</dbReference>
<accession>T1BZA9</accession>
<dbReference type="AlphaFoldDB" id="T1BZA9"/>
<proteinExistence type="inferred from homology"/>
<feature type="compositionally biased region" description="Low complexity" evidence="2">
    <location>
        <begin position="309"/>
        <end position="321"/>
    </location>
</feature>
<comment type="caution">
    <text evidence="4">The sequence shown here is derived from an EMBL/GenBank/DDBJ whole genome shotgun (WGS) entry which is preliminary data.</text>
</comment>
<dbReference type="PANTHER" id="PTHR46718">
    <property type="entry name" value="ASPARTATE-SEMIALDEHYDE DEHYDROGENASE"/>
    <property type="match status" value="1"/>
</dbReference>
<dbReference type="GO" id="GO:0046983">
    <property type="term" value="F:protein dimerization activity"/>
    <property type="evidence" value="ECO:0007669"/>
    <property type="project" value="InterPro"/>
</dbReference>
<dbReference type="Pfam" id="PF01118">
    <property type="entry name" value="Semialdhyde_dh"/>
    <property type="match status" value="1"/>
</dbReference>
<dbReference type="GO" id="GO:0051287">
    <property type="term" value="F:NAD binding"/>
    <property type="evidence" value="ECO:0007669"/>
    <property type="project" value="InterPro"/>
</dbReference>
<sequence length="329" mass="35426">MGSDRSAGRRLEELWQLPEEVPGALARQRLRSFTPRELRARGVRVVFGALPSGTAGVLESECRRRGLHVFSNSSDHRMDPDVPLLVPEVNAAHLRALTARRRPGGILVTNPNCTAAGLVLGLAPIWKLLAPREVHLASYQALSGAGLPGVASLSITDNVVPFIREEEEKVAEETRRMLGTARNGRIHPRDEPVLAQCARVGVRDGHLEAITVVARRRPSRSEILDAWRHFDPLAGAPLPTLPHRRSCCGASPTGLSPFATAGPGTRIALEGWRSPSAECGGKRRTSGSTCSSTMRSEEGRAVRSRMRSSRTPTDSSPSSGDGPHELAPA</sequence>
<dbReference type="Pfam" id="PF02774">
    <property type="entry name" value="Semialdhyde_dhC"/>
    <property type="match status" value="1"/>
</dbReference>
<dbReference type="InterPro" id="IPR036291">
    <property type="entry name" value="NAD(P)-bd_dom_sf"/>
</dbReference>
<dbReference type="GO" id="GO:0009086">
    <property type="term" value="P:methionine biosynthetic process"/>
    <property type="evidence" value="ECO:0007669"/>
    <property type="project" value="TreeGrafter"/>
</dbReference>
<keyword evidence="4" id="KW-0560">Oxidoreductase</keyword>
<evidence type="ECO:0000256" key="2">
    <source>
        <dbReference type="SAM" id="MobiDB-lite"/>
    </source>
</evidence>
<dbReference type="SMART" id="SM00859">
    <property type="entry name" value="Semialdhyde_dh"/>
    <property type="match status" value="1"/>
</dbReference>
<evidence type="ECO:0000313" key="4">
    <source>
        <dbReference type="EMBL" id="EQD78571.1"/>
    </source>
</evidence>
<dbReference type="NCBIfam" id="NF006416">
    <property type="entry name" value="PRK08664.1"/>
    <property type="match status" value="1"/>
</dbReference>
<comment type="similarity">
    <text evidence="1">Belongs to the aspartate-semialdehyde dehydrogenase family.</text>
</comment>
<feature type="region of interest" description="Disordered" evidence="2">
    <location>
        <begin position="275"/>
        <end position="329"/>
    </location>
</feature>
<dbReference type="Gene3D" id="3.30.360.10">
    <property type="entry name" value="Dihydrodipicolinate Reductase, domain 2"/>
    <property type="match status" value="1"/>
</dbReference>
<feature type="domain" description="Semialdehyde dehydrogenase NAD-binding" evidence="3">
    <location>
        <begin position="23"/>
        <end position="97"/>
    </location>
</feature>
<reference evidence="4" key="1">
    <citation type="submission" date="2013-08" db="EMBL/GenBank/DDBJ databases">
        <authorList>
            <person name="Mendez C."/>
            <person name="Richter M."/>
            <person name="Ferrer M."/>
            <person name="Sanchez J."/>
        </authorList>
    </citation>
    <scope>NUCLEOTIDE SEQUENCE</scope>
</reference>
<gene>
    <name evidence="4" type="ORF">B1B_00644</name>
</gene>
<dbReference type="InterPro" id="IPR000534">
    <property type="entry name" value="Semialdehyde_DH_NAD-bd"/>
</dbReference>